<keyword evidence="1" id="KW-0004">4Fe-4S</keyword>
<evidence type="ECO:0000256" key="5">
    <source>
        <dbReference type="ARBA" id="ARBA00023014"/>
    </source>
</evidence>
<feature type="domain" description="4Fe-4S ferredoxin-type" evidence="7">
    <location>
        <begin position="298"/>
        <end position="327"/>
    </location>
</feature>
<dbReference type="Pfam" id="PF02754">
    <property type="entry name" value="CCG"/>
    <property type="match status" value="2"/>
</dbReference>
<keyword evidence="9" id="KW-1185">Reference proteome</keyword>
<dbReference type="RefSeq" id="WP_182947264.1">
    <property type="nucleotide sequence ID" value="NZ_JABEQK010000001.1"/>
</dbReference>
<dbReference type="EMBL" id="JABEQK010000001">
    <property type="protein sequence ID" value="MBB2203635.1"/>
    <property type="molecule type" value="Genomic_DNA"/>
</dbReference>
<proteinExistence type="predicted"/>
<dbReference type="PROSITE" id="PS51379">
    <property type="entry name" value="4FE4S_FER_2"/>
    <property type="match status" value="2"/>
</dbReference>
<evidence type="ECO:0000313" key="8">
    <source>
        <dbReference type="EMBL" id="MBB2203635.1"/>
    </source>
</evidence>
<dbReference type="Gene3D" id="1.10.1060.10">
    <property type="entry name" value="Alpha-helical ferredoxin"/>
    <property type="match status" value="1"/>
</dbReference>
<dbReference type="GO" id="GO:0016491">
    <property type="term" value="F:oxidoreductase activity"/>
    <property type="evidence" value="ECO:0007669"/>
    <property type="project" value="UniProtKB-KW"/>
</dbReference>
<evidence type="ECO:0000256" key="4">
    <source>
        <dbReference type="ARBA" id="ARBA00023004"/>
    </source>
</evidence>
<comment type="caution">
    <text evidence="8">The sequence shown here is derived from an EMBL/GenBank/DDBJ whole genome shotgun (WGS) entry which is preliminary data.</text>
</comment>
<feature type="transmembrane region" description="Helical" evidence="6">
    <location>
        <begin position="6"/>
        <end position="28"/>
    </location>
</feature>
<evidence type="ECO:0000256" key="1">
    <source>
        <dbReference type="ARBA" id="ARBA00022485"/>
    </source>
</evidence>
<dbReference type="InterPro" id="IPR021872">
    <property type="entry name" value="Csal_0991-like_N"/>
</dbReference>
<dbReference type="GO" id="GO:0046872">
    <property type="term" value="F:metal ion binding"/>
    <property type="evidence" value="ECO:0007669"/>
    <property type="project" value="UniProtKB-KW"/>
</dbReference>
<dbReference type="Proteomes" id="UP000540556">
    <property type="component" value="Unassembled WGS sequence"/>
</dbReference>
<evidence type="ECO:0000313" key="9">
    <source>
        <dbReference type="Proteomes" id="UP000540556"/>
    </source>
</evidence>
<dbReference type="InterPro" id="IPR017896">
    <property type="entry name" value="4Fe4S_Fe-S-bd"/>
</dbReference>
<dbReference type="GO" id="GO:0005886">
    <property type="term" value="C:plasma membrane"/>
    <property type="evidence" value="ECO:0007669"/>
    <property type="project" value="TreeGrafter"/>
</dbReference>
<dbReference type="PANTHER" id="PTHR43255">
    <property type="entry name" value="IRON-SULFUR-BINDING OXIDOREDUCTASE FADF-RELATED-RELATED"/>
    <property type="match status" value="1"/>
</dbReference>
<dbReference type="InterPro" id="IPR017900">
    <property type="entry name" value="4Fe4S_Fe_S_CS"/>
</dbReference>
<keyword evidence="6" id="KW-0472">Membrane</keyword>
<keyword evidence="6" id="KW-0812">Transmembrane</keyword>
<dbReference type="PANTHER" id="PTHR43255:SF1">
    <property type="entry name" value="IRON-SULFUR-BINDING OXIDOREDUCTASE FADF-RELATED"/>
    <property type="match status" value="1"/>
</dbReference>
<name>A0A7W4PMW6_9PROT</name>
<keyword evidence="4" id="KW-0408">Iron</keyword>
<accession>A0A7W4PMW6</accession>
<dbReference type="InterPro" id="IPR004017">
    <property type="entry name" value="Cys_rich_dom"/>
</dbReference>
<keyword evidence="3" id="KW-0560">Oxidoreductase</keyword>
<feature type="transmembrane region" description="Helical" evidence="6">
    <location>
        <begin position="91"/>
        <end position="111"/>
    </location>
</feature>
<dbReference type="AlphaFoldDB" id="A0A7W4PMW6"/>
<evidence type="ECO:0000256" key="3">
    <source>
        <dbReference type="ARBA" id="ARBA00023002"/>
    </source>
</evidence>
<evidence type="ECO:0000256" key="6">
    <source>
        <dbReference type="SAM" id="Phobius"/>
    </source>
</evidence>
<dbReference type="GO" id="GO:0051539">
    <property type="term" value="F:4 iron, 4 sulfur cluster binding"/>
    <property type="evidence" value="ECO:0007669"/>
    <property type="project" value="UniProtKB-KW"/>
</dbReference>
<evidence type="ECO:0000256" key="2">
    <source>
        <dbReference type="ARBA" id="ARBA00022723"/>
    </source>
</evidence>
<dbReference type="Pfam" id="PF11982">
    <property type="entry name" value="DUF3483"/>
    <property type="match status" value="1"/>
</dbReference>
<evidence type="ECO:0000259" key="7">
    <source>
        <dbReference type="PROSITE" id="PS51379"/>
    </source>
</evidence>
<keyword evidence="5" id="KW-0411">Iron-sulfur</keyword>
<keyword evidence="6" id="KW-1133">Transmembrane helix</keyword>
<sequence>MGALIAAEIGGIALAALAGWLVLLARWLKGRPAAGSWLAGLRHVPRRYLVDVHHVVARRPAAARMHALAAGGVLSGAVMALPAGLLGAGRIVWALAALAFGIGGIGALLVWRRRVPRSPPGLSGGAFLWLPAALAAWCVGNGLAALFMAVGAPALPVVLAVLLGGAGGVGLLRLVALGPMRHALAGVAWLAGHTRPGRFTGRDTALRPLDLVAPRLGVLVPADFLAPELAGFDACIQCGRCEEACPAFAAGQRLNPKALIQTLSAAMRVAPAAYAGRPAPGAPVMDGKGGMARPIVGNVLHRDSLWACTTCRACVEECPMLIEHVDAVVALRRGQTLMLGAVRDGAAQALQASRERAEPGGRDLAARGDVLATLDVPVLPPGGETGILLWLGEGAFDARYGRTLRALVTLMRQAGLRFATLGADEVDCGDLARRLGDEATFQALAAEAIGALKARRFAKIVTADPHALHVLRNEYPALGGQWTVQHHTGLLDELVRDGRLRLERRQGGSVAYHDPCYLGRYNGEIDAPRRLLDAACGGRVEMARHGMKAMCCGGGGGGPASDIDAVTRIPDLRMEQARAAGAGVVAVACPGCTAMLEGVTGPRPEVRDVAELVLAAVVAS</sequence>
<organism evidence="8 9">
    <name type="scientific">Gluconacetobacter takamatsuzukensis</name>
    <dbReference type="NCBI Taxonomy" id="1286190"/>
    <lineage>
        <taxon>Bacteria</taxon>
        <taxon>Pseudomonadati</taxon>
        <taxon>Pseudomonadota</taxon>
        <taxon>Alphaproteobacteria</taxon>
        <taxon>Acetobacterales</taxon>
        <taxon>Acetobacteraceae</taxon>
        <taxon>Gluconacetobacter</taxon>
    </lineage>
</organism>
<feature type="transmembrane region" description="Helical" evidence="6">
    <location>
        <begin position="67"/>
        <end position="85"/>
    </location>
</feature>
<dbReference type="PROSITE" id="PS00198">
    <property type="entry name" value="4FE4S_FER_1"/>
    <property type="match status" value="2"/>
</dbReference>
<keyword evidence="2" id="KW-0479">Metal-binding</keyword>
<feature type="transmembrane region" description="Helical" evidence="6">
    <location>
        <begin position="123"/>
        <end position="148"/>
    </location>
</feature>
<protein>
    <submittedName>
        <fullName evidence="8">DUF3483 domain-containing protein</fullName>
    </submittedName>
</protein>
<gene>
    <name evidence="8" type="ORF">HLH27_01195</name>
</gene>
<feature type="domain" description="4Fe-4S ferredoxin-type" evidence="7">
    <location>
        <begin position="225"/>
        <end position="257"/>
    </location>
</feature>
<reference evidence="8 9" key="1">
    <citation type="submission" date="2020-04" db="EMBL/GenBank/DDBJ databases">
        <title>Description of novel Gluconacetobacter.</title>
        <authorList>
            <person name="Sombolestani A."/>
        </authorList>
    </citation>
    <scope>NUCLEOTIDE SEQUENCE [LARGE SCALE GENOMIC DNA]</scope>
    <source>
        <strain evidence="8 9">LMG 27800</strain>
    </source>
</reference>
<dbReference type="SUPFAM" id="SSF46548">
    <property type="entry name" value="alpha-helical ferredoxin"/>
    <property type="match status" value="1"/>
</dbReference>
<dbReference type="InterPro" id="IPR051460">
    <property type="entry name" value="HdrC_iron-sulfur_subunit"/>
</dbReference>
<dbReference type="Pfam" id="PF13187">
    <property type="entry name" value="Fer4_9"/>
    <property type="match status" value="1"/>
</dbReference>
<feature type="transmembrane region" description="Helical" evidence="6">
    <location>
        <begin position="154"/>
        <end position="175"/>
    </location>
</feature>
<dbReference type="InterPro" id="IPR009051">
    <property type="entry name" value="Helical_ferredxn"/>
</dbReference>